<proteinExistence type="predicted"/>
<feature type="transmembrane region" description="Helical" evidence="1">
    <location>
        <begin position="75"/>
        <end position="98"/>
    </location>
</feature>
<feature type="transmembrane region" description="Helical" evidence="1">
    <location>
        <begin position="385"/>
        <end position="407"/>
    </location>
</feature>
<reference evidence="2 3" key="1">
    <citation type="submission" date="2020-04" db="EMBL/GenBank/DDBJ databases">
        <authorList>
            <person name="Zhang R."/>
            <person name="Schippers A."/>
        </authorList>
    </citation>
    <scope>NUCLEOTIDE SEQUENCE [LARGE SCALE GENOMIC DNA]</scope>
    <source>
        <strain evidence="2 3">DSM 109850</strain>
    </source>
</reference>
<feature type="transmembrane region" description="Helical" evidence="1">
    <location>
        <begin position="152"/>
        <end position="175"/>
    </location>
</feature>
<feature type="transmembrane region" description="Helical" evidence="1">
    <location>
        <begin position="319"/>
        <end position="339"/>
    </location>
</feature>
<name>A0A7Y0L6U4_9FIRM</name>
<evidence type="ECO:0000256" key="1">
    <source>
        <dbReference type="SAM" id="Phobius"/>
    </source>
</evidence>
<dbReference type="RefSeq" id="WP_169102455.1">
    <property type="nucleotide sequence ID" value="NZ_JABBVZ010000106.1"/>
</dbReference>
<keyword evidence="1" id="KW-0812">Transmembrane</keyword>
<dbReference type="EMBL" id="JABBVZ010000106">
    <property type="protein sequence ID" value="NMP24383.1"/>
    <property type="molecule type" value="Genomic_DNA"/>
</dbReference>
<dbReference type="AlphaFoldDB" id="A0A7Y0L6U4"/>
<sequence>MMHDLKLVAQIRLRQWKAHVVYWLEVLGVDTKSITMMTRVYAFYLFLIGIGWVLVSWSGLIHMAHEVGSRIPPGLAVAVPTVLYMTAMIWWSAALARLPILMPHGDLEWMAVSPLSRRAILFASFVSKQVKVVVMALIVATVGFSLLGGRHLYGASLLTAAVVAAIQTAGWVLSSARAARSGPPPKLLWLLPGLMIPIRLLTATAAAPFARVLAPLGTSSVALALVEELAGWAALWVLAVSVSGRVNMISIASQSTLYADIRAAMPVFGMGGAKVVRRDVLVQHGMRSKKARGRLRSWPMPWWEVSRFAVSGLRLPRQALYLLETAALFRSALLAVFLTHSWTAWMFWIVVAYRFRFGGMQLWYRNDVGNSFVRQFWPESDIHRYLRATAIPLTIVAAISFVLWVVLPLSVPVTWLHGLFWFGLIVAWWVAEGPLLTSESSERRIGEHDAAVLACGVMLLVGSALAHPVLALLVPLILVGVAAIRSGRAIGVRRTELRGLRR</sequence>
<keyword evidence="3" id="KW-1185">Reference proteome</keyword>
<feature type="transmembrane region" description="Helical" evidence="1">
    <location>
        <begin position="187"/>
        <end position="209"/>
    </location>
</feature>
<feature type="transmembrane region" description="Helical" evidence="1">
    <location>
        <begin position="229"/>
        <end position="248"/>
    </location>
</feature>
<dbReference type="Proteomes" id="UP000533476">
    <property type="component" value="Unassembled WGS sequence"/>
</dbReference>
<feature type="transmembrane region" description="Helical" evidence="1">
    <location>
        <begin position="413"/>
        <end position="430"/>
    </location>
</feature>
<keyword evidence="1" id="KW-0472">Membrane</keyword>
<evidence type="ECO:0000313" key="2">
    <source>
        <dbReference type="EMBL" id="NMP24383.1"/>
    </source>
</evidence>
<feature type="transmembrane region" description="Helical" evidence="1">
    <location>
        <begin position="119"/>
        <end position="146"/>
    </location>
</feature>
<evidence type="ECO:0000313" key="3">
    <source>
        <dbReference type="Proteomes" id="UP000533476"/>
    </source>
</evidence>
<organism evidence="2 3">
    <name type="scientific">Sulfobacillus harzensis</name>
    <dbReference type="NCBI Taxonomy" id="2729629"/>
    <lineage>
        <taxon>Bacteria</taxon>
        <taxon>Bacillati</taxon>
        <taxon>Bacillota</taxon>
        <taxon>Clostridia</taxon>
        <taxon>Eubacteriales</taxon>
        <taxon>Clostridiales Family XVII. Incertae Sedis</taxon>
        <taxon>Sulfobacillus</taxon>
    </lineage>
</organism>
<accession>A0A7Y0L6U4</accession>
<gene>
    <name evidence="2" type="ORF">HIJ39_18795</name>
</gene>
<feature type="transmembrane region" description="Helical" evidence="1">
    <location>
        <begin position="41"/>
        <end position="63"/>
    </location>
</feature>
<protein>
    <submittedName>
        <fullName evidence="2">Uncharacterized protein</fullName>
    </submittedName>
</protein>
<keyword evidence="1" id="KW-1133">Transmembrane helix</keyword>
<comment type="caution">
    <text evidence="2">The sequence shown here is derived from an EMBL/GenBank/DDBJ whole genome shotgun (WGS) entry which is preliminary data.</text>
</comment>
<feature type="transmembrane region" description="Helical" evidence="1">
    <location>
        <begin position="472"/>
        <end position="492"/>
    </location>
</feature>